<dbReference type="PANTHER" id="PTHR24148">
    <property type="entry name" value="ANKYRIN REPEAT DOMAIN-CONTAINING PROTEIN 39 HOMOLOG-RELATED"/>
    <property type="match status" value="1"/>
</dbReference>
<organism evidence="2 3">
    <name type="scientific">Hyaloscypha hepaticicola</name>
    <dbReference type="NCBI Taxonomy" id="2082293"/>
    <lineage>
        <taxon>Eukaryota</taxon>
        <taxon>Fungi</taxon>
        <taxon>Dikarya</taxon>
        <taxon>Ascomycota</taxon>
        <taxon>Pezizomycotina</taxon>
        <taxon>Leotiomycetes</taxon>
        <taxon>Helotiales</taxon>
        <taxon>Hyaloscyphaceae</taxon>
        <taxon>Hyaloscypha</taxon>
    </lineage>
</organism>
<sequence length="608" mass="70558">MEVQMQFPLYTYRPLEDSQWIRVIQLLPAGFHEPLRCNIIHLYLPKLLRSTNRLSNYYHAVSYVWGKPEFSRELICDSNSILRISINVEAMLRYIRKTLSPLNLWVDAVCLNQADKEELQNQVARMGNIYANAMKVRVWLGHNDEGIAKVFAFFRTLAMGEDTIRSLLLEIFETASLEPIDQFLQRPWFSRRWVLQELGLSQEATFYCHAEKITWKLLARALQKLRQKHLDHESRAMDALNTLCTIHRNNDNILELLWNFHMAECFDPRDRLYAIYGLAKNLYFDSSQETQPVKIAEGLVRAFVDYESTFEVIYIRFATACIEAGFAFQILRHVYVFGSLYDRDSNLPSWVPDWSQPRQLKDTSALDNKSKRITQVFNPDTDWSLCSMLSSGGFSAPGVQTWHVEQVCTNWEETWTWDELPQLLLSRYLKSAYTSSERENHLLGGLRGFQSLLRYGLQYMMEQGDLSSELANIIELGNLAVYFDWLEKLLKTPGESMLLRMPHNVAKIITNDILSAARLLIKRHCLFLCRCSILTCVALGPLNTQVRDIFVDIGDNSYFFFRPTKRDQGTYRFMGLHIVRRESWSTTDWGDAGGSFFAQEGRGSLKIA</sequence>
<dbReference type="Pfam" id="PF06985">
    <property type="entry name" value="HET"/>
    <property type="match status" value="1"/>
</dbReference>
<dbReference type="EMBL" id="KZ613469">
    <property type="protein sequence ID" value="PMD25818.1"/>
    <property type="molecule type" value="Genomic_DNA"/>
</dbReference>
<proteinExistence type="predicted"/>
<dbReference type="PANTHER" id="PTHR24148:SF80">
    <property type="entry name" value="HETEROKARYON INCOMPATIBILITY DOMAIN-CONTAINING PROTEIN"/>
    <property type="match status" value="1"/>
</dbReference>
<dbReference type="InterPro" id="IPR010730">
    <property type="entry name" value="HET"/>
</dbReference>
<evidence type="ECO:0000259" key="1">
    <source>
        <dbReference type="Pfam" id="PF06985"/>
    </source>
</evidence>
<dbReference type="AlphaFoldDB" id="A0A2J6QHT8"/>
<accession>A0A2J6QHT8</accession>
<feature type="domain" description="Heterokaryon incompatibility" evidence="1">
    <location>
        <begin position="58"/>
        <end position="197"/>
    </location>
</feature>
<dbReference type="Proteomes" id="UP000235672">
    <property type="component" value="Unassembled WGS sequence"/>
</dbReference>
<dbReference type="InterPro" id="IPR052895">
    <property type="entry name" value="HetReg/Transcr_Mod"/>
</dbReference>
<protein>
    <submittedName>
        <fullName evidence="2">HET-domain-containing protein</fullName>
    </submittedName>
</protein>
<evidence type="ECO:0000313" key="3">
    <source>
        <dbReference type="Proteomes" id="UP000235672"/>
    </source>
</evidence>
<evidence type="ECO:0000313" key="2">
    <source>
        <dbReference type="EMBL" id="PMD25818.1"/>
    </source>
</evidence>
<keyword evidence="3" id="KW-1185">Reference proteome</keyword>
<gene>
    <name evidence="2" type="ORF">NA56DRAFT_592785</name>
</gene>
<name>A0A2J6QHT8_9HELO</name>
<dbReference type="STRING" id="1745343.A0A2J6QHT8"/>
<dbReference type="OrthoDB" id="2157530at2759"/>
<reference evidence="2 3" key="1">
    <citation type="submission" date="2016-05" db="EMBL/GenBank/DDBJ databases">
        <title>A degradative enzymes factory behind the ericoid mycorrhizal symbiosis.</title>
        <authorList>
            <consortium name="DOE Joint Genome Institute"/>
            <person name="Martino E."/>
            <person name="Morin E."/>
            <person name="Grelet G."/>
            <person name="Kuo A."/>
            <person name="Kohler A."/>
            <person name="Daghino S."/>
            <person name="Barry K."/>
            <person name="Choi C."/>
            <person name="Cichocki N."/>
            <person name="Clum A."/>
            <person name="Copeland A."/>
            <person name="Hainaut M."/>
            <person name="Haridas S."/>
            <person name="Labutti K."/>
            <person name="Lindquist E."/>
            <person name="Lipzen A."/>
            <person name="Khouja H.-R."/>
            <person name="Murat C."/>
            <person name="Ohm R."/>
            <person name="Olson A."/>
            <person name="Spatafora J."/>
            <person name="Veneault-Fourrey C."/>
            <person name="Henrissat B."/>
            <person name="Grigoriev I."/>
            <person name="Martin F."/>
            <person name="Perotto S."/>
        </authorList>
    </citation>
    <scope>NUCLEOTIDE SEQUENCE [LARGE SCALE GENOMIC DNA]</scope>
    <source>
        <strain evidence="2 3">UAMH 7357</strain>
    </source>
</reference>